<feature type="compositionally biased region" description="Polar residues" evidence="1">
    <location>
        <begin position="443"/>
        <end position="453"/>
    </location>
</feature>
<proteinExistence type="predicted"/>
<accession>D8TPG4</accession>
<dbReference type="SUPFAM" id="SSF46565">
    <property type="entry name" value="Chaperone J-domain"/>
    <property type="match status" value="1"/>
</dbReference>
<dbReference type="OrthoDB" id="512200at2759"/>
<feature type="region of interest" description="Disordered" evidence="1">
    <location>
        <begin position="607"/>
        <end position="628"/>
    </location>
</feature>
<dbReference type="InterPro" id="IPR036869">
    <property type="entry name" value="J_dom_sf"/>
</dbReference>
<dbReference type="InterPro" id="IPR057137">
    <property type="entry name" value="CDP1-like_a_solenoid_2"/>
</dbReference>
<feature type="region of interest" description="Disordered" evidence="1">
    <location>
        <begin position="310"/>
        <end position="335"/>
    </location>
</feature>
<feature type="region of interest" description="Disordered" evidence="1">
    <location>
        <begin position="442"/>
        <end position="478"/>
    </location>
</feature>
<dbReference type="RefSeq" id="XP_002948207.1">
    <property type="nucleotide sequence ID" value="XM_002948161.1"/>
</dbReference>
<dbReference type="Gene3D" id="1.10.287.110">
    <property type="entry name" value="DnaJ domain"/>
    <property type="match status" value="1"/>
</dbReference>
<dbReference type="InterPro" id="IPR058032">
    <property type="entry name" value="CDP1-like_a_solenoid_1"/>
</dbReference>
<dbReference type="Pfam" id="PF25515">
    <property type="entry name" value="Arm_PDR"/>
    <property type="match status" value="1"/>
</dbReference>
<feature type="compositionally biased region" description="Basic and acidic residues" evidence="1">
    <location>
        <begin position="323"/>
        <end position="335"/>
    </location>
</feature>
<dbReference type="Pfam" id="PF23468">
    <property type="entry name" value="ARC6"/>
    <property type="match status" value="1"/>
</dbReference>
<dbReference type="PANTHER" id="PTHR33925">
    <property type="entry name" value="PLASTID DIVISION PROTEIN CDP1, CHLOROPLASTIC-RELATED"/>
    <property type="match status" value="1"/>
</dbReference>
<dbReference type="InterPro" id="IPR044685">
    <property type="entry name" value="CPD1-like"/>
</dbReference>
<dbReference type="PROSITE" id="PS50076">
    <property type="entry name" value="DNAJ_2"/>
    <property type="match status" value="1"/>
</dbReference>
<dbReference type="GeneID" id="9624349"/>
<protein>
    <submittedName>
        <fullName evidence="3">Molecular chaperone</fullName>
    </submittedName>
</protein>
<evidence type="ECO:0000256" key="1">
    <source>
        <dbReference type="SAM" id="MobiDB-lite"/>
    </source>
</evidence>
<dbReference type="KEGG" id="vcn:VOLCADRAFT_116793"/>
<feature type="compositionally biased region" description="Low complexity" evidence="1">
    <location>
        <begin position="540"/>
        <end position="586"/>
    </location>
</feature>
<gene>
    <name evidence="3" type="primary">dnj48</name>
    <name evidence="3" type="ORF">VOLCADRAFT_116793</name>
</gene>
<organism evidence="4">
    <name type="scientific">Volvox carteri f. nagariensis</name>
    <dbReference type="NCBI Taxonomy" id="3068"/>
    <lineage>
        <taxon>Eukaryota</taxon>
        <taxon>Viridiplantae</taxon>
        <taxon>Chlorophyta</taxon>
        <taxon>core chlorophytes</taxon>
        <taxon>Chlorophyceae</taxon>
        <taxon>CS clade</taxon>
        <taxon>Chlamydomonadales</taxon>
        <taxon>Volvocaceae</taxon>
        <taxon>Volvox</taxon>
    </lineage>
</organism>
<feature type="domain" description="J" evidence="2">
    <location>
        <begin position="12"/>
        <end position="76"/>
    </location>
</feature>
<dbReference type="Proteomes" id="UP000001058">
    <property type="component" value="Unassembled WGS sequence"/>
</dbReference>
<evidence type="ECO:0000313" key="3">
    <source>
        <dbReference type="EMBL" id="EFJ50614.1"/>
    </source>
</evidence>
<dbReference type="PANTHER" id="PTHR33925:SF1">
    <property type="entry name" value="PROTEIN ACCUMULATION AND REPLICATION OF CHLOROPLASTS 6, CHLOROPLASTIC"/>
    <property type="match status" value="1"/>
</dbReference>
<dbReference type="STRING" id="3068.D8TPG4"/>
<feature type="region of interest" description="Disordered" evidence="1">
    <location>
        <begin position="509"/>
        <end position="589"/>
    </location>
</feature>
<evidence type="ECO:0000313" key="4">
    <source>
        <dbReference type="Proteomes" id="UP000001058"/>
    </source>
</evidence>
<dbReference type="InParanoid" id="D8TPG4"/>
<name>D8TPG4_VOLCA</name>
<keyword evidence="4" id="KW-1185">Reference proteome</keyword>
<evidence type="ECO:0000259" key="2">
    <source>
        <dbReference type="PROSITE" id="PS50076"/>
    </source>
</evidence>
<dbReference type="EMBL" id="GL378330">
    <property type="protein sequence ID" value="EFJ50614.1"/>
    <property type="molecule type" value="Genomic_DNA"/>
</dbReference>
<dbReference type="eggNOG" id="ENOG502QQSA">
    <property type="taxonomic scope" value="Eukaryota"/>
</dbReference>
<dbReference type="AlphaFoldDB" id="D8TPG4"/>
<sequence length="681" mass="71220">MSASEHVSVAVDYYRLLQVPRVSRPDAIRKAYETLVKQPPATAYSADTLFARAVLLKAAAESLIDPDLRRSYDAKVAAGHSALRVSQQDLPGALVVLQEIGEFQLVLDHGCRWLELNGNQPDAGDVAAAVALAYCDRAGERLTTPAAQGAVLPACDDLDAALVKLRRYGMAKQLQTQIVGALRDLAPEYACELVNLPLGPDTAARRAKGVALMRGVLRSAAAVVNVVGHARRMMQRGRDSLTCGEQVALLPDALRGTGATPHPDVLYDGALACIVEGYRSGWPHLVHQADLLLQRLDDVVRRQADALREREGLDQSPAVAASMRREHAPPGTHDMRPGLRALVTKWLQGVALASFRDTAGQPAMPLESSWFTDPRVVTYLQVWRMCRHTERVLDATHFVCNLLPNMMKLLAEVAAKAAAVAALTASRAQRIAAALTAIAAAGPTSSPKPQASLSGIGGRGTGGAAANRRPGGTAIGAANRLFPGPTAATTASAPVAAATMPPVFEAAVGTSSDAARRHPPAAATPSPFGHPYGKTLHSVSPSTATAEASASPSARMRSAPETRAPPSHGTTAGAGGAAAAASPPRSARADVRHRFAAGAAIDAAQDLPGAGAADGHHMANGHTAPDEFDEMDSHAAALRRGATEQDLRVHLAGLEAAMWDSEVPERGGMSLQRLLLMAVGV</sequence>
<dbReference type="InterPro" id="IPR001623">
    <property type="entry name" value="DnaJ_domain"/>
</dbReference>
<feature type="non-terminal residue" evidence="3">
    <location>
        <position position="681"/>
    </location>
</feature>
<reference evidence="3 4" key="1">
    <citation type="journal article" date="2010" name="Science">
        <title>Genomic analysis of organismal complexity in the multicellular green alga Volvox carteri.</title>
        <authorList>
            <person name="Prochnik S.E."/>
            <person name="Umen J."/>
            <person name="Nedelcu A.M."/>
            <person name="Hallmann A."/>
            <person name="Miller S.M."/>
            <person name="Nishii I."/>
            <person name="Ferris P."/>
            <person name="Kuo A."/>
            <person name="Mitros T."/>
            <person name="Fritz-Laylin L.K."/>
            <person name="Hellsten U."/>
            <person name="Chapman J."/>
            <person name="Simakov O."/>
            <person name="Rensing S.A."/>
            <person name="Terry A."/>
            <person name="Pangilinan J."/>
            <person name="Kapitonov V."/>
            <person name="Jurka J."/>
            <person name="Salamov A."/>
            <person name="Shapiro H."/>
            <person name="Schmutz J."/>
            <person name="Grimwood J."/>
            <person name="Lindquist E."/>
            <person name="Lucas S."/>
            <person name="Grigoriev I.V."/>
            <person name="Schmitt R."/>
            <person name="Kirk D."/>
            <person name="Rokhsar D.S."/>
        </authorList>
    </citation>
    <scope>NUCLEOTIDE SEQUENCE [LARGE SCALE GENOMIC DNA]</scope>
    <source>
        <strain evidence="4">f. Nagariensis / Eve</strain>
    </source>
</reference>